<reference evidence="3" key="1">
    <citation type="journal article" date="2014" name="Nat. Commun.">
        <title>The emerging biofuel crop Camelina sativa retains a highly undifferentiated hexaploid genome structure.</title>
        <authorList>
            <person name="Kagale S."/>
            <person name="Koh C."/>
            <person name="Nixon J."/>
            <person name="Bollina V."/>
            <person name="Clarke W.E."/>
            <person name="Tuteja R."/>
            <person name="Spillane C."/>
            <person name="Robinson S.J."/>
            <person name="Links M.G."/>
            <person name="Clarke C."/>
            <person name="Higgins E.E."/>
            <person name="Huebert T."/>
            <person name="Sharpe A.G."/>
            <person name="Parkin I.A."/>
        </authorList>
    </citation>
    <scope>NUCLEOTIDE SEQUENCE [LARGE SCALE GENOMIC DNA]</scope>
    <source>
        <strain evidence="3">cv. DH55</strain>
    </source>
</reference>
<dbReference type="GeneID" id="109132204"/>
<gene>
    <name evidence="4" type="primary">LOC109132204</name>
</gene>
<organism evidence="3 4">
    <name type="scientific">Camelina sativa</name>
    <name type="common">False flax</name>
    <name type="synonym">Myagrum sativum</name>
    <dbReference type="NCBI Taxonomy" id="90675"/>
    <lineage>
        <taxon>Eukaryota</taxon>
        <taxon>Viridiplantae</taxon>
        <taxon>Streptophyta</taxon>
        <taxon>Embryophyta</taxon>
        <taxon>Tracheophyta</taxon>
        <taxon>Spermatophyta</taxon>
        <taxon>Magnoliopsida</taxon>
        <taxon>eudicotyledons</taxon>
        <taxon>Gunneridae</taxon>
        <taxon>Pentapetalae</taxon>
        <taxon>rosids</taxon>
        <taxon>malvids</taxon>
        <taxon>Brassicales</taxon>
        <taxon>Brassicaceae</taxon>
        <taxon>Camelineae</taxon>
        <taxon>Camelina</taxon>
    </lineage>
</organism>
<dbReference type="Proteomes" id="UP000694864">
    <property type="component" value="Chromosome 1"/>
</dbReference>
<evidence type="ECO:0000259" key="2">
    <source>
        <dbReference type="Pfam" id="PF03732"/>
    </source>
</evidence>
<dbReference type="PANTHER" id="PTHR35046:SF19">
    <property type="entry name" value="OS08G0315200 PROTEIN"/>
    <property type="match status" value="1"/>
</dbReference>
<proteinExistence type="predicted"/>
<reference evidence="4" key="2">
    <citation type="submission" date="2025-08" db="UniProtKB">
        <authorList>
            <consortium name="RefSeq"/>
        </authorList>
    </citation>
    <scope>IDENTIFICATION</scope>
    <source>
        <tissue evidence="4">Leaf</tissue>
    </source>
</reference>
<evidence type="ECO:0000256" key="1">
    <source>
        <dbReference type="SAM" id="MobiDB-lite"/>
    </source>
</evidence>
<feature type="region of interest" description="Disordered" evidence="1">
    <location>
        <begin position="137"/>
        <end position="162"/>
    </location>
</feature>
<feature type="compositionally biased region" description="Basic residues" evidence="1">
    <location>
        <begin position="137"/>
        <end position="147"/>
    </location>
</feature>
<dbReference type="RefSeq" id="XP_019098958.1">
    <property type="nucleotide sequence ID" value="XM_019243413.1"/>
</dbReference>
<protein>
    <submittedName>
        <fullName evidence="4">Uncharacterized protein LOC109132204</fullName>
    </submittedName>
</protein>
<name>A0ABM1RIX0_CAMSA</name>
<evidence type="ECO:0000313" key="4">
    <source>
        <dbReference type="RefSeq" id="XP_019098958.1"/>
    </source>
</evidence>
<dbReference type="PANTHER" id="PTHR35046">
    <property type="entry name" value="ZINC KNUCKLE (CCHC-TYPE) FAMILY PROTEIN"/>
    <property type="match status" value="1"/>
</dbReference>
<dbReference type="InterPro" id="IPR005162">
    <property type="entry name" value="Retrotrans_gag_dom"/>
</dbReference>
<dbReference type="Pfam" id="PF03732">
    <property type="entry name" value="Retrotrans_gag"/>
    <property type="match status" value="1"/>
</dbReference>
<accession>A0ABM1RIX0</accession>
<evidence type="ECO:0000313" key="3">
    <source>
        <dbReference type="Proteomes" id="UP000694864"/>
    </source>
</evidence>
<sequence>MLQHRRERDQLRVLRVDDYYTTQSSRTSHRRPQHRDGMDQTYENIGGNKLEIPTFQGRNDPDAYLEWEKKIESVFSYQNYCEMKKVQVAVTGLCDYAITWWDQLVISRRRNGEHPIETWEELKSILRKRYVPNHHHLGSNHILRRPSRPTDGASTVTPSYQRERTSLVFKEEKAAFVSLPSPKEHKELLVQKNLLEIAKSPSEQTEAEEPKHKEISKDQSEEAAKKGIIINNLDSMDDSSDEPTRREKPTLHLSSSKIEQVVDFVGTKKDLTINCANLPHGKPPESLQHSPTQSLTVSRTKLFQEEGYDMIMRPSKTTLESCSTRTKSKINSSYHNAIWDAFLPHLEHISKLNQSNQSLGEGVIHFTNQVNSWLRDLDLRAFKGGFRPSQKYSSYEQNCSEILIHPRTTENWKHVKISSYLKDMDISSQWICPSSIFASEPKIVLHRPT</sequence>
<keyword evidence="3" id="KW-1185">Reference proteome</keyword>
<feature type="domain" description="Retrotransposon gag" evidence="2">
    <location>
        <begin position="88"/>
        <end position="137"/>
    </location>
</feature>
<feature type="compositionally biased region" description="Basic and acidic residues" evidence="1">
    <location>
        <begin position="208"/>
        <end position="225"/>
    </location>
</feature>
<feature type="region of interest" description="Disordered" evidence="1">
    <location>
        <begin position="199"/>
        <end position="251"/>
    </location>
</feature>